<dbReference type="OrthoDB" id="3799668at2759"/>
<feature type="region of interest" description="Disordered" evidence="1">
    <location>
        <begin position="1"/>
        <end position="115"/>
    </location>
</feature>
<dbReference type="RefSeq" id="XP_056067852.1">
    <property type="nucleotide sequence ID" value="XM_056218587.1"/>
</dbReference>
<feature type="compositionally biased region" description="Low complexity" evidence="1">
    <location>
        <begin position="25"/>
        <end position="40"/>
    </location>
</feature>
<feature type="region of interest" description="Disordered" evidence="1">
    <location>
        <begin position="143"/>
        <end position="162"/>
    </location>
</feature>
<protein>
    <submittedName>
        <fullName evidence="2">Uncharacterized protein</fullName>
    </submittedName>
</protein>
<organism evidence="2 3">
    <name type="scientific">Didymosphaeria variabile</name>
    <dbReference type="NCBI Taxonomy" id="1932322"/>
    <lineage>
        <taxon>Eukaryota</taxon>
        <taxon>Fungi</taxon>
        <taxon>Dikarya</taxon>
        <taxon>Ascomycota</taxon>
        <taxon>Pezizomycotina</taxon>
        <taxon>Dothideomycetes</taxon>
        <taxon>Pleosporomycetidae</taxon>
        <taxon>Pleosporales</taxon>
        <taxon>Massarineae</taxon>
        <taxon>Didymosphaeriaceae</taxon>
        <taxon>Didymosphaeria</taxon>
    </lineage>
</organism>
<keyword evidence="3" id="KW-1185">Reference proteome</keyword>
<comment type="caution">
    <text evidence="2">The sequence shown here is derived from an EMBL/GenBank/DDBJ whole genome shotgun (WGS) entry which is preliminary data.</text>
</comment>
<feature type="compositionally biased region" description="Basic and acidic residues" evidence="1">
    <location>
        <begin position="143"/>
        <end position="154"/>
    </location>
</feature>
<evidence type="ECO:0000313" key="2">
    <source>
        <dbReference type="EMBL" id="KAJ4348464.1"/>
    </source>
</evidence>
<dbReference type="Proteomes" id="UP001140513">
    <property type="component" value="Unassembled WGS sequence"/>
</dbReference>
<gene>
    <name evidence="2" type="ORF">N0V89_009839</name>
</gene>
<name>A0A9W9C8J4_9PLEO</name>
<accession>A0A9W9C8J4</accession>
<proteinExistence type="predicted"/>
<feature type="compositionally biased region" description="Basic residues" evidence="1">
    <location>
        <begin position="49"/>
        <end position="59"/>
    </location>
</feature>
<reference evidence="2" key="1">
    <citation type="submission" date="2022-10" db="EMBL/GenBank/DDBJ databases">
        <title>Tapping the CABI collections for fungal endophytes: first genome assemblies for Collariella, Neodidymelliopsis, Ascochyta clinopodiicola, Didymella pomorum, Didymosphaeria variabile, Neocosmospora piperis and Neocucurbitaria cava.</title>
        <authorList>
            <person name="Hill R."/>
        </authorList>
    </citation>
    <scope>NUCLEOTIDE SEQUENCE</scope>
    <source>
        <strain evidence="2">IMI 356815</strain>
    </source>
</reference>
<feature type="compositionally biased region" description="Low complexity" evidence="1">
    <location>
        <begin position="80"/>
        <end position="93"/>
    </location>
</feature>
<dbReference type="EMBL" id="JAPEUX010000007">
    <property type="protein sequence ID" value="KAJ4348464.1"/>
    <property type="molecule type" value="Genomic_DNA"/>
</dbReference>
<dbReference type="AlphaFoldDB" id="A0A9W9C8J4"/>
<dbReference type="GeneID" id="80913369"/>
<evidence type="ECO:0000313" key="3">
    <source>
        <dbReference type="Proteomes" id="UP001140513"/>
    </source>
</evidence>
<sequence>MSLINRPFRGFSGVYTMPLPPLPSPSSTSTSLDSQRSTSTVASTDAPKPKRSLFHRSKSRASLEAAPAAEMDRPAPPSRAHTAGLPAATTAPPRSKLASLLRRHRTEQAPSPEELERELEQLYVNVYTKAERRALFREWKAREEERDRWEVEKFEDGEEWER</sequence>
<evidence type="ECO:0000256" key="1">
    <source>
        <dbReference type="SAM" id="MobiDB-lite"/>
    </source>
</evidence>